<comment type="caution">
    <text evidence="4">The sequence shown here is derived from an EMBL/GenBank/DDBJ whole genome shotgun (WGS) entry which is preliminary data.</text>
</comment>
<keyword evidence="1" id="KW-0175">Coiled coil</keyword>
<dbReference type="CDD" id="cd00303">
    <property type="entry name" value="retropepsin_like"/>
    <property type="match status" value="1"/>
</dbReference>
<keyword evidence="5" id="KW-1185">Reference proteome</keyword>
<reference evidence="4" key="1">
    <citation type="journal article" date="2022" name="Int. J. Mol. Sci.">
        <title>Draft Genome of Tanacetum Coccineum: Genomic Comparison of Closely Related Tanacetum-Family Plants.</title>
        <authorList>
            <person name="Yamashiro T."/>
            <person name="Shiraishi A."/>
            <person name="Nakayama K."/>
            <person name="Satake H."/>
        </authorList>
    </citation>
    <scope>NUCLEOTIDE SEQUENCE</scope>
</reference>
<dbReference type="Gene3D" id="2.40.70.10">
    <property type="entry name" value="Acid Proteases"/>
    <property type="match status" value="1"/>
</dbReference>
<dbReference type="PANTHER" id="PTHR33067:SF9">
    <property type="entry name" value="RNA-DIRECTED DNA POLYMERASE"/>
    <property type="match status" value="1"/>
</dbReference>
<organism evidence="4 5">
    <name type="scientific">Tanacetum coccineum</name>
    <dbReference type="NCBI Taxonomy" id="301880"/>
    <lineage>
        <taxon>Eukaryota</taxon>
        <taxon>Viridiplantae</taxon>
        <taxon>Streptophyta</taxon>
        <taxon>Embryophyta</taxon>
        <taxon>Tracheophyta</taxon>
        <taxon>Spermatophyta</taxon>
        <taxon>Magnoliopsida</taxon>
        <taxon>eudicotyledons</taxon>
        <taxon>Gunneridae</taxon>
        <taxon>Pentapetalae</taxon>
        <taxon>asterids</taxon>
        <taxon>campanulids</taxon>
        <taxon>Asterales</taxon>
        <taxon>Asteraceae</taxon>
        <taxon>Asteroideae</taxon>
        <taxon>Anthemideae</taxon>
        <taxon>Anthemidinae</taxon>
        <taxon>Tanacetum</taxon>
    </lineage>
</organism>
<dbReference type="PANTHER" id="PTHR33067">
    <property type="entry name" value="RNA-DIRECTED DNA POLYMERASE-RELATED"/>
    <property type="match status" value="1"/>
</dbReference>
<feature type="region of interest" description="Disordered" evidence="2">
    <location>
        <begin position="250"/>
        <end position="313"/>
    </location>
</feature>
<feature type="compositionally biased region" description="Polar residues" evidence="2">
    <location>
        <begin position="432"/>
        <end position="441"/>
    </location>
</feature>
<proteinExistence type="predicted"/>
<evidence type="ECO:0000313" key="4">
    <source>
        <dbReference type="EMBL" id="GJT08061.1"/>
    </source>
</evidence>
<evidence type="ECO:0000256" key="1">
    <source>
        <dbReference type="SAM" id="Coils"/>
    </source>
</evidence>
<keyword evidence="4" id="KW-0548">Nucleotidyltransferase</keyword>
<sequence length="817" mass="93265">MKQNGVSDDALRLSLFPYSLTHHAIAWYDRLPRNSIHSFDDMMRKFLSKYFPPSMVTKLRNEITKFKQKPHESLFEAWERYKLSIDRCPNHNMLLVTQIDTFYNGLTLSHRDTINAAAGGTFMQKTPEECYELIENMTAHHNHWDTSATRDETSRNISSTTSTESPEVVRQLEMMNKNFVEMMRQIQMIKYVDTKCETCGGPHSFTECPAVDGYTQEATYATTGNYNTRGNSYQPQSDCNLLSYHSNNYLGPPGFNQPNVQNNENRYNQNQNQGNFQAPNYQSPNNQGRGQNFNQGNNNYQAPKFQNQVGPSNELTNYIKSNEATLRAMQTQMTNMKTELRNEFKSTIDAITNKIENQNNQIMNILTNMQNQNSSGLRSLTSNTVANPRGDVKAITTQSGVAYDGPMIPPTPFPLPKEVECETEATKDKVKNTSLGSTTHVQPPVIQDPIPEPEVALKSNPKPLIPYPSRFNDQKLCEKANYQMLKFFQIFQRLLFDISFADALLHMSKFASTFKSLLSNKEKLFELESTLLNENCSTVLQKKLPEKLGDPGKFLIPCDFSELDECLALADLGASINLMPLSVWKKLSLLELTSTRTTLELADRSVAHPKGVAEDVFVKVGKFYFLADFVVVDYDVDPRVPLILRRPFLRTARALIDVYGEELTLREDDEAIMFKVMHTSRYSRNYEMVNQVNVIDVAYPIIASSSPSFTPFERGDYILEEIETFLRTPEELSNLDDDYYDTEGDILYLEKLLNEDPSSNLPPMKNDNLKQVDVTMTKPSIEEPPEFELKDLPSYLEYAFLEGTDKLLVIISKELKK</sequence>
<feature type="compositionally biased region" description="Polar residues" evidence="2">
    <location>
        <begin position="300"/>
        <end position="313"/>
    </location>
</feature>
<dbReference type="InterPro" id="IPR005162">
    <property type="entry name" value="Retrotrans_gag_dom"/>
</dbReference>
<dbReference type="GO" id="GO:0003964">
    <property type="term" value="F:RNA-directed DNA polymerase activity"/>
    <property type="evidence" value="ECO:0007669"/>
    <property type="project" value="UniProtKB-KW"/>
</dbReference>
<reference evidence="4" key="2">
    <citation type="submission" date="2022-01" db="EMBL/GenBank/DDBJ databases">
        <authorList>
            <person name="Yamashiro T."/>
            <person name="Shiraishi A."/>
            <person name="Satake H."/>
            <person name="Nakayama K."/>
        </authorList>
    </citation>
    <scope>NUCLEOTIDE SEQUENCE</scope>
</reference>
<dbReference type="Proteomes" id="UP001151760">
    <property type="component" value="Unassembled WGS sequence"/>
</dbReference>
<evidence type="ECO:0000256" key="2">
    <source>
        <dbReference type="SAM" id="MobiDB-lite"/>
    </source>
</evidence>
<feature type="compositionally biased region" description="Basic and acidic residues" evidence="2">
    <location>
        <begin position="142"/>
        <end position="154"/>
    </location>
</feature>
<feature type="domain" description="Retrotransposon gag" evidence="3">
    <location>
        <begin position="15"/>
        <end position="107"/>
    </location>
</feature>
<keyword evidence="4" id="KW-0695">RNA-directed DNA polymerase</keyword>
<feature type="coiled-coil region" evidence="1">
    <location>
        <begin position="341"/>
        <end position="368"/>
    </location>
</feature>
<accession>A0ABQ5AZI3</accession>
<feature type="region of interest" description="Disordered" evidence="2">
    <location>
        <begin position="142"/>
        <end position="166"/>
    </location>
</feature>
<name>A0ABQ5AZI3_9ASTR</name>
<dbReference type="InterPro" id="IPR021109">
    <property type="entry name" value="Peptidase_aspartic_dom_sf"/>
</dbReference>
<protein>
    <submittedName>
        <fullName evidence="4">Reverse transcriptase domain-containing protein</fullName>
    </submittedName>
</protein>
<gene>
    <name evidence="4" type="ORF">Tco_0842523</name>
</gene>
<evidence type="ECO:0000313" key="5">
    <source>
        <dbReference type="Proteomes" id="UP001151760"/>
    </source>
</evidence>
<evidence type="ECO:0000259" key="3">
    <source>
        <dbReference type="Pfam" id="PF03732"/>
    </source>
</evidence>
<dbReference type="Pfam" id="PF03732">
    <property type="entry name" value="Retrotrans_gag"/>
    <property type="match status" value="1"/>
</dbReference>
<feature type="region of interest" description="Disordered" evidence="2">
    <location>
        <begin position="423"/>
        <end position="454"/>
    </location>
</feature>
<dbReference type="EMBL" id="BQNB010012800">
    <property type="protein sequence ID" value="GJT08061.1"/>
    <property type="molecule type" value="Genomic_DNA"/>
</dbReference>
<keyword evidence="4" id="KW-0808">Transferase</keyword>
<feature type="compositionally biased region" description="Low complexity" evidence="2">
    <location>
        <begin position="256"/>
        <end position="299"/>
    </location>
</feature>